<sequence>MEGQDQADGEFNRDGDIIRDQTTQDFVRGLKEREEFKAQLREKDREVNTLKGQNYDLMNTIDSLKKQVAELSKDGKKARPTTARKPKRPAKRKTKMDLKAKDGGGKKTTGEQQNSHEVNDPFEDPEKLYAAIAQKFPELPLSTVLTAEKKFVEADINRDGTIDFFELEKILDSTSASTGTALFTKEQVQDIMRKIDLDNTNSIDFMECLAILDLLRQNRKTGLPTAMQQNVKSSVCTIQ</sequence>
<evidence type="ECO:0000313" key="5">
    <source>
        <dbReference type="RefSeq" id="XP_031573055.1"/>
    </source>
</evidence>
<dbReference type="SMART" id="SM00054">
    <property type="entry name" value="EFh"/>
    <property type="match status" value="2"/>
</dbReference>
<feature type="domain" description="EF-hand" evidence="3">
    <location>
        <begin position="183"/>
        <end position="218"/>
    </location>
</feature>
<protein>
    <submittedName>
        <fullName evidence="5">Uncharacterized protein LOC116307054</fullName>
    </submittedName>
</protein>
<dbReference type="Pfam" id="PF13499">
    <property type="entry name" value="EF-hand_7"/>
    <property type="match status" value="1"/>
</dbReference>
<feature type="domain" description="EF-hand" evidence="3">
    <location>
        <begin position="142"/>
        <end position="177"/>
    </location>
</feature>
<dbReference type="Gene3D" id="1.10.238.10">
    <property type="entry name" value="EF-hand"/>
    <property type="match status" value="1"/>
</dbReference>
<dbReference type="RefSeq" id="XP_031573055.1">
    <property type="nucleotide sequence ID" value="XM_031717195.1"/>
</dbReference>
<feature type="compositionally biased region" description="Basic and acidic residues" evidence="2">
    <location>
        <begin position="10"/>
        <end position="19"/>
    </location>
</feature>
<dbReference type="InParanoid" id="A0A6P8J7C7"/>
<dbReference type="Proteomes" id="UP000515163">
    <property type="component" value="Unplaced"/>
</dbReference>
<reference evidence="5" key="1">
    <citation type="submission" date="2025-08" db="UniProtKB">
        <authorList>
            <consortium name="RefSeq"/>
        </authorList>
    </citation>
    <scope>IDENTIFICATION</scope>
    <source>
        <tissue evidence="5">Tentacle</tissue>
    </source>
</reference>
<feature type="compositionally biased region" description="Basic and acidic residues" evidence="2">
    <location>
        <begin position="68"/>
        <end position="77"/>
    </location>
</feature>
<evidence type="ECO:0000256" key="1">
    <source>
        <dbReference type="ARBA" id="ARBA00022837"/>
    </source>
</evidence>
<evidence type="ECO:0000256" key="2">
    <source>
        <dbReference type="SAM" id="MobiDB-lite"/>
    </source>
</evidence>
<evidence type="ECO:0000259" key="3">
    <source>
        <dbReference type="PROSITE" id="PS50222"/>
    </source>
</evidence>
<feature type="compositionally biased region" description="Basic residues" evidence="2">
    <location>
        <begin position="78"/>
        <end position="94"/>
    </location>
</feature>
<dbReference type="SUPFAM" id="SSF47473">
    <property type="entry name" value="EF-hand"/>
    <property type="match status" value="1"/>
</dbReference>
<dbReference type="PROSITE" id="PS00018">
    <property type="entry name" value="EF_HAND_1"/>
    <property type="match status" value="1"/>
</dbReference>
<dbReference type="InterPro" id="IPR018247">
    <property type="entry name" value="EF_Hand_1_Ca_BS"/>
</dbReference>
<keyword evidence="4" id="KW-1185">Reference proteome</keyword>
<name>A0A6P8J7C7_ACTTE</name>
<dbReference type="PROSITE" id="PS50222">
    <property type="entry name" value="EF_HAND_2"/>
    <property type="match status" value="2"/>
</dbReference>
<organism evidence="4 5">
    <name type="scientific">Actinia tenebrosa</name>
    <name type="common">Australian red waratah sea anemone</name>
    <dbReference type="NCBI Taxonomy" id="6105"/>
    <lineage>
        <taxon>Eukaryota</taxon>
        <taxon>Metazoa</taxon>
        <taxon>Cnidaria</taxon>
        <taxon>Anthozoa</taxon>
        <taxon>Hexacorallia</taxon>
        <taxon>Actiniaria</taxon>
        <taxon>Actiniidae</taxon>
        <taxon>Actinia</taxon>
    </lineage>
</organism>
<dbReference type="Gene3D" id="1.20.5.170">
    <property type="match status" value="1"/>
</dbReference>
<dbReference type="GeneID" id="116307054"/>
<gene>
    <name evidence="5" type="primary">LOC116307054</name>
</gene>
<feature type="compositionally biased region" description="Basic and acidic residues" evidence="2">
    <location>
        <begin position="95"/>
        <end position="109"/>
    </location>
</feature>
<keyword evidence="1" id="KW-0106">Calcium</keyword>
<feature type="region of interest" description="Disordered" evidence="2">
    <location>
        <begin position="1"/>
        <end position="22"/>
    </location>
</feature>
<dbReference type="KEGG" id="aten:116307054"/>
<proteinExistence type="predicted"/>
<feature type="region of interest" description="Disordered" evidence="2">
    <location>
        <begin position="68"/>
        <end position="121"/>
    </location>
</feature>
<dbReference type="InterPro" id="IPR002048">
    <property type="entry name" value="EF_hand_dom"/>
</dbReference>
<evidence type="ECO:0000313" key="4">
    <source>
        <dbReference type="Proteomes" id="UP000515163"/>
    </source>
</evidence>
<dbReference type="OrthoDB" id="9451669at2759"/>
<dbReference type="GO" id="GO:0005509">
    <property type="term" value="F:calcium ion binding"/>
    <property type="evidence" value="ECO:0007669"/>
    <property type="project" value="InterPro"/>
</dbReference>
<accession>A0A6P8J7C7</accession>
<dbReference type="AlphaFoldDB" id="A0A6P8J7C7"/>
<dbReference type="InterPro" id="IPR011992">
    <property type="entry name" value="EF-hand-dom_pair"/>
</dbReference>